<evidence type="ECO:0000313" key="1">
    <source>
        <dbReference type="EMBL" id="MDQ0468817.1"/>
    </source>
</evidence>
<evidence type="ECO:0000313" key="2">
    <source>
        <dbReference type="Proteomes" id="UP001242480"/>
    </source>
</evidence>
<accession>A0ABU0J3H4</accession>
<dbReference type="RefSeq" id="WP_307270532.1">
    <property type="nucleotide sequence ID" value="NZ_JAUSVX010000002.1"/>
</dbReference>
<sequence length="214" mass="23390">MVASSQDRSSLKTLAVLKRDAERRAWLSQSFGAKVSPADDLGDLDHVLVRFSTLSQIACGETESGLSSRAFFGAHVHAILQEEAELSNFAIGFVRIRNGGQLDASVLRPMAQIMREALQPQDHLAEVRPAIFGVIAPATSGASLQERLEEAALSIASTTFFDSRAGRSSFYEAEVAMGRLDGRRTVEDVFRETRRCAVYDQTALQAARAAQLRF</sequence>
<name>A0ABU0J3H4_9HYPH</name>
<keyword evidence="2" id="KW-1185">Reference proteome</keyword>
<gene>
    <name evidence="1" type="ORF">QO011_001817</name>
</gene>
<reference evidence="1 2" key="1">
    <citation type="submission" date="2023-07" db="EMBL/GenBank/DDBJ databases">
        <title>Genomic Encyclopedia of Type Strains, Phase IV (KMG-IV): sequencing the most valuable type-strain genomes for metagenomic binning, comparative biology and taxonomic classification.</title>
        <authorList>
            <person name="Goeker M."/>
        </authorList>
    </citation>
    <scope>NUCLEOTIDE SEQUENCE [LARGE SCALE GENOMIC DNA]</scope>
    <source>
        <strain evidence="1 2">DSM 19619</strain>
    </source>
</reference>
<dbReference type="Proteomes" id="UP001242480">
    <property type="component" value="Unassembled WGS sequence"/>
</dbReference>
<organism evidence="1 2">
    <name type="scientific">Labrys wisconsinensis</name>
    <dbReference type="NCBI Taxonomy" id="425677"/>
    <lineage>
        <taxon>Bacteria</taxon>
        <taxon>Pseudomonadati</taxon>
        <taxon>Pseudomonadota</taxon>
        <taxon>Alphaproteobacteria</taxon>
        <taxon>Hyphomicrobiales</taxon>
        <taxon>Xanthobacteraceae</taxon>
        <taxon>Labrys</taxon>
    </lineage>
</organism>
<protein>
    <submittedName>
        <fullName evidence="1">GGDEF domain-containing protein</fullName>
    </submittedName>
</protein>
<proteinExistence type="predicted"/>
<dbReference type="EMBL" id="JAUSVX010000002">
    <property type="protein sequence ID" value="MDQ0468817.1"/>
    <property type="molecule type" value="Genomic_DNA"/>
</dbReference>
<comment type="caution">
    <text evidence="1">The sequence shown here is derived from an EMBL/GenBank/DDBJ whole genome shotgun (WGS) entry which is preliminary data.</text>
</comment>